<evidence type="ECO:0000313" key="2">
    <source>
        <dbReference type="Proteomes" id="UP000827872"/>
    </source>
</evidence>
<accession>A0ACB8F4Q1</accession>
<dbReference type="EMBL" id="CM037618">
    <property type="protein sequence ID" value="KAH8000129.1"/>
    <property type="molecule type" value="Genomic_DNA"/>
</dbReference>
<dbReference type="Proteomes" id="UP000827872">
    <property type="component" value="Linkage Group LG05"/>
</dbReference>
<protein>
    <submittedName>
        <fullName evidence="1">Uncharacterized protein</fullName>
    </submittedName>
</protein>
<reference evidence="1" key="1">
    <citation type="submission" date="2021-08" db="EMBL/GenBank/DDBJ databases">
        <title>The first chromosome-level gecko genome reveals the dynamic sex chromosomes of Neotropical dwarf geckos (Sphaerodactylidae: Sphaerodactylus).</title>
        <authorList>
            <person name="Pinto B.J."/>
            <person name="Keating S.E."/>
            <person name="Gamble T."/>
        </authorList>
    </citation>
    <scope>NUCLEOTIDE SEQUENCE</scope>
    <source>
        <strain evidence="1">TG3544</strain>
    </source>
</reference>
<sequence>MDNDKQAIYWLLWISLCVCLHFFSRKKTLVSLSQTKMHDHRSYWTRKKQVAFYCTINLVCTSMAKKSNSCTGVLLLQARDCLRRHDLAWIFGPVSHSSGNGWVKVF</sequence>
<comment type="caution">
    <text evidence="1">The sequence shown here is derived from an EMBL/GenBank/DDBJ whole genome shotgun (WGS) entry which is preliminary data.</text>
</comment>
<name>A0ACB8F4Q1_9SAUR</name>
<proteinExistence type="predicted"/>
<keyword evidence="2" id="KW-1185">Reference proteome</keyword>
<gene>
    <name evidence="1" type="ORF">K3G42_022688</name>
</gene>
<organism evidence="1 2">
    <name type="scientific">Sphaerodactylus townsendi</name>
    <dbReference type="NCBI Taxonomy" id="933632"/>
    <lineage>
        <taxon>Eukaryota</taxon>
        <taxon>Metazoa</taxon>
        <taxon>Chordata</taxon>
        <taxon>Craniata</taxon>
        <taxon>Vertebrata</taxon>
        <taxon>Euteleostomi</taxon>
        <taxon>Lepidosauria</taxon>
        <taxon>Squamata</taxon>
        <taxon>Bifurcata</taxon>
        <taxon>Gekkota</taxon>
        <taxon>Sphaerodactylidae</taxon>
        <taxon>Sphaerodactylus</taxon>
    </lineage>
</organism>
<evidence type="ECO:0000313" key="1">
    <source>
        <dbReference type="EMBL" id="KAH8000129.1"/>
    </source>
</evidence>